<dbReference type="Pfam" id="PF13410">
    <property type="entry name" value="GST_C_2"/>
    <property type="match status" value="1"/>
</dbReference>
<dbReference type="SUPFAM" id="SSF52833">
    <property type="entry name" value="Thioredoxin-like"/>
    <property type="match status" value="1"/>
</dbReference>
<dbReference type="Proteomes" id="UP000244924">
    <property type="component" value="Unassembled WGS sequence"/>
</dbReference>
<protein>
    <recommendedName>
        <fullName evidence="1">glutathione transferase</fullName>
        <ecNumber evidence="1">2.5.1.18</ecNumber>
    </recommendedName>
</protein>
<dbReference type="RefSeq" id="WP_219929186.1">
    <property type="nucleotide sequence ID" value="NZ_OMOQ01000001.1"/>
</dbReference>
<dbReference type="InterPro" id="IPR004045">
    <property type="entry name" value="Glutathione_S-Trfase_N"/>
</dbReference>
<dbReference type="AlphaFoldDB" id="A0A2R8B7S0"/>
<accession>A0A2R8B7S0</accession>
<dbReference type="InterPro" id="IPR045073">
    <property type="entry name" value="Omega/Tau-like"/>
</dbReference>
<dbReference type="InterPro" id="IPR040079">
    <property type="entry name" value="Glutathione_S-Trfase"/>
</dbReference>
<dbReference type="GO" id="GO:0004364">
    <property type="term" value="F:glutathione transferase activity"/>
    <property type="evidence" value="ECO:0007669"/>
    <property type="project" value="UniProtKB-EC"/>
</dbReference>
<keyword evidence="7" id="KW-1185">Reference proteome</keyword>
<evidence type="ECO:0000256" key="2">
    <source>
        <dbReference type="ARBA" id="ARBA00022679"/>
    </source>
</evidence>
<reference evidence="6 7" key="1">
    <citation type="submission" date="2018-03" db="EMBL/GenBank/DDBJ databases">
        <authorList>
            <person name="Keele B.F."/>
        </authorList>
    </citation>
    <scope>NUCLEOTIDE SEQUENCE [LARGE SCALE GENOMIC DNA]</scope>
    <source>
        <strain evidence="6 7">CECT 8626</strain>
    </source>
</reference>
<dbReference type="EMBL" id="OMOQ01000001">
    <property type="protein sequence ID" value="SPH18626.1"/>
    <property type="molecule type" value="Genomic_DNA"/>
</dbReference>
<evidence type="ECO:0000256" key="1">
    <source>
        <dbReference type="ARBA" id="ARBA00012452"/>
    </source>
</evidence>
<proteinExistence type="predicted"/>
<dbReference type="InterPro" id="IPR010987">
    <property type="entry name" value="Glutathione-S-Trfase_C-like"/>
</dbReference>
<dbReference type="SUPFAM" id="SSF47616">
    <property type="entry name" value="GST C-terminal domain-like"/>
    <property type="match status" value="1"/>
</dbReference>
<organism evidence="6 7">
    <name type="scientific">Albidovulum aquaemixtae</name>
    <dbReference type="NCBI Taxonomy" id="1542388"/>
    <lineage>
        <taxon>Bacteria</taxon>
        <taxon>Pseudomonadati</taxon>
        <taxon>Pseudomonadota</taxon>
        <taxon>Alphaproteobacteria</taxon>
        <taxon>Rhodobacterales</taxon>
        <taxon>Paracoccaceae</taxon>
        <taxon>Albidovulum</taxon>
    </lineage>
</organism>
<dbReference type="PROSITE" id="PS50404">
    <property type="entry name" value="GST_NTER"/>
    <property type="match status" value="1"/>
</dbReference>
<dbReference type="Pfam" id="PF13409">
    <property type="entry name" value="GST_N_2"/>
    <property type="match status" value="1"/>
</dbReference>
<comment type="catalytic activity">
    <reaction evidence="3">
        <text>RX + glutathione = an S-substituted glutathione + a halide anion + H(+)</text>
        <dbReference type="Rhea" id="RHEA:16437"/>
        <dbReference type="ChEBI" id="CHEBI:15378"/>
        <dbReference type="ChEBI" id="CHEBI:16042"/>
        <dbReference type="ChEBI" id="CHEBI:17792"/>
        <dbReference type="ChEBI" id="CHEBI:57925"/>
        <dbReference type="ChEBI" id="CHEBI:90779"/>
        <dbReference type="EC" id="2.5.1.18"/>
    </reaction>
</comment>
<evidence type="ECO:0000259" key="5">
    <source>
        <dbReference type="PROSITE" id="PS50405"/>
    </source>
</evidence>
<dbReference type="PANTHER" id="PTHR43968">
    <property type="match status" value="1"/>
</dbReference>
<dbReference type="InterPro" id="IPR050983">
    <property type="entry name" value="GST_Omega/HSP26"/>
</dbReference>
<evidence type="ECO:0000256" key="3">
    <source>
        <dbReference type="ARBA" id="ARBA00047960"/>
    </source>
</evidence>
<keyword evidence="2" id="KW-0808">Transferase</keyword>
<dbReference type="SFLD" id="SFLDS00019">
    <property type="entry name" value="Glutathione_Transferase_(cytos"/>
    <property type="match status" value="1"/>
</dbReference>
<evidence type="ECO:0000259" key="4">
    <source>
        <dbReference type="PROSITE" id="PS50404"/>
    </source>
</evidence>
<dbReference type="PANTHER" id="PTHR43968:SF6">
    <property type="entry name" value="GLUTATHIONE S-TRANSFERASE OMEGA"/>
    <property type="match status" value="1"/>
</dbReference>
<feature type="domain" description="GST N-terminal" evidence="4">
    <location>
        <begin position="2"/>
        <end position="80"/>
    </location>
</feature>
<dbReference type="SFLD" id="SFLDG01152">
    <property type="entry name" value="Main.3:_Omega-_and_Tau-like"/>
    <property type="match status" value="1"/>
</dbReference>
<feature type="domain" description="GST C-terminal" evidence="5">
    <location>
        <begin position="84"/>
        <end position="206"/>
    </location>
</feature>
<dbReference type="InterPro" id="IPR036282">
    <property type="entry name" value="Glutathione-S-Trfase_C_sf"/>
</dbReference>
<evidence type="ECO:0000313" key="6">
    <source>
        <dbReference type="EMBL" id="SPH18626.1"/>
    </source>
</evidence>
<sequence length="226" mass="25220">MQRLTLVSHHLCPYVQRAAIALAEKDVPHERIDIDLAKKPDWFLALSPLGKTPVLKAGGQPIFESAAILEYLEETRGQPLHPKDPVTRAQHRGWIEYASTVLSDIARLYNAADAEGFAKQAQVLHDRFARIDEVLEEGPWFAGQHFSLVDAAFAPVFRYFDVLDEIGDFGILAGYPQIAAWRAALAGRPSVRNAVAPDYPQRLRDFFARRGSYLSDLLARQGSRAA</sequence>
<evidence type="ECO:0000313" key="7">
    <source>
        <dbReference type="Proteomes" id="UP000244924"/>
    </source>
</evidence>
<dbReference type="GO" id="GO:0005737">
    <property type="term" value="C:cytoplasm"/>
    <property type="evidence" value="ECO:0007669"/>
    <property type="project" value="TreeGrafter"/>
</dbReference>
<dbReference type="CDD" id="cd00570">
    <property type="entry name" value="GST_N_family"/>
    <property type="match status" value="1"/>
</dbReference>
<dbReference type="SFLD" id="SFLDG00358">
    <property type="entry name" value="Main_(cytGST)"/>
    <property type="match status" value="1"/>
</dbReference>
<dbReference type="EC" id="2.5.1.18" evidence="1"/>
<gene>
    <name evidence="6" type="primary">sspA</name>
    <name evidence="6" type="ORF">DEA8626_02166</name>
</gene>
<dbReference type="Gene3D" id="3.40.30.10">
    <property type="entry name" value="Glutaredoxin"/>
    <property type="match status" value="1"/>
</dbReference>
<dbReference type="InterPro" id="IPR036249">
    <property type="entry name" value="Thioredoxin-like_sf"/>
</dbReference>
<dbReference type="Gene3D" id="1.20.1050.10">
    <property type="match status" value="1"/>
</dbReference>
<name>A0A2R8B7S0_9RHOB</name>
<dbReference type="PROSITE" id="PS50405">
    <property type="entry name" value="GST_CTER"/>
    <property type="match status" value="1"/>
</dbReference>